<evidence type="ECO:0000313" key="3">
    <source>
        <dbReference type="Proteomes" id="UP001227386"/>
    </source>
</evidence>
<dbReference type="Proteomes" id="UP001227386">
    <property type="component" value="Plasmid unnamed"/>
</dbReference>
<gene>
    <name evidence="2" type="ORF">QCD61_28410</name>
</gene>
<dbReference type="RefSeq" id="WP_280945006.1">
    <property type="nucleotide sequence ID" value="NZ_CP123772.1"/>
</dbReference>
<dbReference type="EMBL" id="CP123772">
    <property type="protein sequence ID" value="WGO96423.1"/>
    <property type="molecule type" value="Genomic_DNA"/>
</dbReference>
<keyword evidence="1" id="KW-0732">Signal</keyword>
<reference evidence="2 3" key="1">
    <citation type="journal article" date="2012" name="Appl. Soil Ecol.">
        <title>Isolation and characterization of new plant growth-promoting bacterial endophytes.</title>
        <authorList>
            <person name="Rashid S."/>
            <person name="Charles T.C."/>
            <person name="Glick B.R."/>
        </authorList>
    </citation>
    <scope>NUCLEOTIDE SEQUENCE [LARGE SCALE GENOMIC DNA]</scope>
    <source>
        <strain evidence="2 3">YsS1</strain>
        <plasmid evidence="2 3">unnamed</plasmid>
    </source>
</reference>
<keyword evidence="3" id="KW-1185">Reference proteome</keyword>
<keyword evidence="2" id="KW-0614">Plasmid</keyword>
<sequence>MKKVQATALAALLVFGGWAAKEIVDSRTLKSYRSAGELLISSNRFVKTTTDEFAVKGDDFVYDPGRTGKVELRTFRDGTQQLCLLPFNELYNEQCRYILTKANTGEM</sequence>
<organism evidence="2 3">
    <name type="scientific">Pseudomonas viciae</name>
    <dbReference type="NCBI Taxonomy" id="2505979"/>
    <lineage>
        <taxon>Bacteria</taxon>
        <taxon>Pseudomonadati</taxon>
        <taxon>Pseudomonadota</taxon>
        <taxon>Gammaproteobacteria</taxon>
        <taxon>Pseudomonadales</taxon>
        <taxon>Pseudomonadaceae</taxon>
        <taxon>Pseudomonas</taxon>
    </lineage>
</organism>
<feature type="chain" id="PRO_5047549298" evidence="1">
    <location>
        <begin position="20"/>
        <end position="107"/>
    </location>
</feature>
<evidence type="ECO:0000256" key="1">
    <source>
        <dbReference type="SAM" id="SignalP"/>
    </source>
</evidence>
<name>A0ABY8PME6_9PSED</name>
<evidence type="ECO:0000313" key="2">
    <source>
        <dbReference type="EMBL" id="WGO96423.1"/>
    </source>
</evidence>
<geneLocation type="plasmid" evidence="2 3">
    <name>unnamed</name>
</geneLocation>
<proteinExistence type="predicted"/>
<accession>A0ABY8PME6</accession>
<feature type="signal peptide" evidence="1">
    <location>
        <begin position="1"/>
        <end position="19"/>
    </location>
</feature>
<protein>
    <submittedName>
        <fullName evidence="2">Uncharacterized protein</fullName>
    </submittedName>
</protein>